<feature type="compositionally biased region" description="Basic and acidic residues" evidence="1">
    <location>
        <begin position="64"/>
        <end position="80"/>
    </location>
</feature>
<feature type="compositionally biased region" description="Basic and acidic residues" evidence="1">
    <location>
        <begin position="255"/>
        <end position="288"/>
    </location>
</feature>
<feature type="compositionally biased region" description="Polar residues" evidence="1">
    <location>
        <begin position="309"/>
        <end position="318"/>
    </location>
</feature>
<organism evidence="3 4">
    <name type="scientific">Moelleriella libera RCEF 2490</name>
    <dbReference type="NCBI Taxonomy" id="1081109"/>
    <lineage>
        <taxon>Eukaryota</taxon>
        <taxon>Fungi</taxon>
        <taxon>Dikarya</taxon>
        <taxon>Ascomycota</taxon>
        <taxon>Pezizomycotina</taxon>
        <taxon>Sordariomycetes</taxon>
        <taxon>Hypocreomycetidae</taxon>
        <taxon>Hypocreales</taxon>
        <taxon>Clavicipitaceae</taxon>
        <taxon>Moelleriella</taxon>
    </lineage>
</organism>
<feature type="chain" id="PRO_5007880838" evidence="2">
    <location>
        <begin position="20"/>
        <end position="336"/>
    </location>
</feature>
<comment type="caution">
    <text evidence="3">The sequence shown here is derived from an EMBL/GenBank/DDBJ whole genome shotgun (WGS) entry which is preliminary data.</text>
</comment>
<keyword evidence="4" id="KW-1185">Reference proteome</keyword>
<protein>
    <submittedName>
        <fullName evidence="3">Uncharacterized protein</fullName>
    </submittedName>
</protein>
<sequence length="336" mass="35898">MRLALPVWAMLGTWLGADALVLPRDDSALAEPSIPPIAGLGRKILRPKGRGFTHSGPKTPPKQPPKEDRMIKKSELDAREPVGGALPMYYSPTTAKKLKELFSDEEPAKKESDAPPRDPAPENKQIAARDEEVSGRRPPVAKPPSGASRFTHTGRITEIKMGTSYTVGKEPVESTGPKPPGTEDKDQNLAARGTVESQPFESAVAARNTSSEPSAAEPIHPTAQRARRPGPGDDGDDEKTHDGMTARNTTAEPAAPDHGHERVATHSETGRGEQRAGRAEILDCDRRLGSAGQSARIYTGTVGGDSRKGTSQISSPCTRTRFRPALSEDLEPPAAP</sequence>
<dbReference type="AlphaFoldDB" id="A0A166UUQ5"/>
<feature type="compositionally biased region" description="Basic and acidic residues" evidence="1">
    <location>
        <begin position="97"/>
        <end position="135"/>
    </location>
</feature>
<accession>A0A166UUQ5</accession>
<reference evidence="3 4" key="1">
    <citation type="journal article" date="2016" name="Genome Biol. Evol.">
        <title>Divergent and convergent evolution of fungal pathogenicity.</title>
        <authorList>
            <person name="Shang Y."/>
            <person name="Xiao G."/>
            <person name="Zheng P."/>
            <person name="Cen K."/>
            <person name="Zhan S."/>
            <person name="Wang C."/>
        </authorList>
    </citation>
    <scope>NUCLEOTIDE SEQUENCE [LARGE SCALE GENOMIC DNA]</scope>
    <source>
        <strain evidence="3 4">RCEF 2490</strain>
    </source>
</reference>
<evidence type="ECO:0000256" key="2">
    <source>
        <dbReference type="SAM" id="SignalP"/>
    </source>
</evidence>
<evidence type="ECO:0000313" key="3">
    <source>
        <dbReference type="EMBL" id="OAA32989.1"/>
    </source>
</evidence>
<dbReference type="EMBL" id="AZGY01000001">
    <property type="protein sequence ID" value="OAA32989.1"/>
    <property type="molecule type" value="Genomic_DNA"/>
</dbReference>
<evidence type="ECO:0000256" key="1">
    <source>
        <dbReference type="SAM" id="MobiDB-lite"/>
    </source>
</evidence>
<gene>
    <name evidence="3" type="ORF">AAL_00454</name>
</gene>
<dbReference type="Proteomes" id="UP000078544">
    <property type="component" value="Unassembled WGS sequence"/>
</dbReference>
<name>A0A166UUQ5_9HYPO</name>
<feature type="signal peptide" evidence="2">
    <location>
        <begin position="1"/>
        <end position="19"/>
    </location>
</feature>
<proteinExistence type="predicted"/>
<feature type="region of interest" description="Disordered" evidence="1">
    <location>
        <begin position="30"/>
        <end position="336"/>
    </location>
</feature>
<keyword evidence="2" id="KW-0732">Signal</keyword>
<evidence type="ECO:0000313" key="4">
    <source>
        <dbReference type="Proteomes" id="UP000078544"/>
    </source>
</evidence>